<name>A0ACB9FH34_ARCLA</name>
<accession>A0ACB9FH34</accession>
<reference evidence="2" key="1">
    <citation type="journal article" date="2022" name="Mol. Ecol. Resour.">
        <title>The genomes of chicory, endive, great burdock and yacon provide insights into Asteraceae palaeo-polyploidization history and plant inulin production.</title>
        <authorList>
            <person name="Fan W."/>
            <person name="Wang S."/>
            <person name="Wang H."/>
            <person name="Wang A."/>
            <person name="Jiang F."/>
            <person name="Liu H."/>
            <person name="Zhao H."/>
            <person name="Xu D."/>
            <person name="Zhang Y."/>
        </authorList>
    </citation>
    <scope>NUCLEOTIDE SEQUENCE [LARGE SCALE GENOMIC DNA]</scope>
    <source>
        <strain evidence="2">cv. Niubang</strain>
    </source>
</reference>
<dbReference type="EMBL" id="CM042047">
    <property type="protein sequence ID" value="KAI3770445.1"/>
    <property type="molecule type" value="Genomic_DNA"/>
</dbReference>
<dbReference type="Proteomes" id="UP001055879">
    <property type="component" value="Linkage Group LG01"/>
</dbReference>
<protein>
    <submittedName>
        <fullName evidence="1">Uncharacterized protein</fullName>
    </submittedName>
</protein>
<evidence type="ECO:0000313" key="1">
    <source>
        <dbReference type="EMBL" id="KAI3770445.1"/>
    </source>
</evidence>
<comment type="caution">
    <text evidence="1">The sequence shown here is derived from an EMBL/GenBank/DDBJ whole genome shotgun (WGS) entry which is preliminary data.</text>
</comment>
<evidence type="ECO:0000313" key="2">
    <source>
        <dbReference type="Proteomes" id="UP001055879"/>
    </source>
</evidence>
<sequence length="117" mass="12994">MPSIDLDGSLSIQGKNVGVSSVSSVESLKFSGEQRKPDWIAFGFNFYTIPPSSLAIILSGRTHHISKIFKSHYRTLEAFTRSIILFHQKLGVYCDFNLFTSSITRSVICLASICSPF</sequence>
<organism evidence="1 2">
    <name type="scientific">Arctium lappa</name>
    <name type="common">Greater burdock</name>
    <name type="synonym">Lappa major</name>
    <dbReference type="NCBI Taxonomy" id="4217"/>
    <lineage>
        <taxon>Eukaryota</taxon>
        <taxon>Viridiplantae</taxon>
        <taxon>Streptophyta</taxon>
        <taxon>Embryophyta</taxon>
        <taxon>Tracheophyta</taxon>
        <taxon>Spermatophyta</taxon>
        <taxon>Magnoliopsida</taxon>
        <taxon>eudicotyledons</taxon>
        <taxon>Gunneridae</taxon>
        <taxon>Pentapetalae</taxon>
        <taxon>asterids</taxon>
        <taxon>campanulids</taxon>
        <taxon>Asterales</taxon>
        <taxon>Asteraceae</taxon>
        <taxon>Carduoideae</taxon>
        <taxon>Cardueae</taxon>
        <taxon>Arctiinae</taxon>
        <taxon>Arctium</taxon>
    </lineage>
</organism>
<proteinExistence type="predicted"/>
<reference evidence="1 2" key="2">
    <citation type="journal article" date="2022" name="Mol. Ecol. Resour.">
        <title>The genomes of chicory, endive, great burdock and yacon provide insights into Asteraceae paleo-polyploidization history and plant inulin production.</title>
        <authorList>
            <person name="Fan W."/>
            <person name="Wang S."/>
            <person name="Wang H."/>
            <person name="Wang A."/>
            <person name="Jiang F."/>
            <person name="Liu H."/>
            <person name="Zhao H."/>
            <person name="Xu D."/>
            <person name="Zhang Y."/>
        </authorList>
    </citation>
    <scope>NUCLEOTIDE SEQUENCE [LARGE SCALE GENOMIC DNA]</scope>
    <source>
        <strain evidence="2">cv. Niubang</strain>
    </source>
</reference>
<keyword evidence="2" id="KW-1185">Reference proteome</keyword>
<gene>
    <name evidence="1" type="ORF">L6452_01578</name>
</gene>